<dbReference type="EMBL" id="HBFQ01064524">
    <property type="protein sequence ID" value="CAD8871413.1"/>
    <property type="molecule type" value="Transcribed_RNA"/>
</dbReference>
<name>A0A7S1FJ62_NOCSC</name>
<gene>
    <name evidence="1" type="ORF">NSCI0253_LOCUS45770</name>
</gene>
<dbReference type="Gene3D" id="1.25.40.10">
    <property type="entry name" value="Tetratricopeptide repeat domain"/>
    <property type="match status" value="1"/>
</dbReference>
<dbReference type="PANTHER" id="PTHR46512">
    <property type="entry name" value="PEPTIDYLPROLYL ISOMERASE"/>
    <property type="match status" value="1"/>
</dbReference>
<sequence>MAFVDDIAEIAGLFVDPWSDSRFDQLINDARTLAEEDKKEGNRLFQRGEYEKCYGTYLRGLELFEDVPPVCLKGDARRLNITLCCNAAQALLKLDAEGTVNEVLRMTNRALLLEPENVKALFRRGCASAHGGLWDVARLDFLRVLQLDPVSEFAERELRKCEDALALEHPLPDGLAVDCREPEIRGCVEEVNQAACSQEVSVVRASGPEEAVTMAEAEAERFQADILGRAEAKNCSFQWRVKLEKIRQVTSSWIRHQLDDPECVDDLHLLHGERFTRMTSQEREQFLLACDWVREVRSQHGEELEVL</sequence>
<evidence type="ECO:0000313" key="1">
    <source>
        <dbReference type="EMBL" id="CAD8871413.1"/>
    </source>
</evidence>
<evidence type="ECO:0008006" key="2">
    <source>
        <dbReference type="Google" id="ProtNLM"/>
    </source>
</evidence>
<accession>A0A7S1FJ62</accession>
<dbReference type="AlphaFoldDB" id="A0A7S1FJ62"/>
<dbReference type="InterPro" id="IPR011990">
    <property type="entry name" value="TPR-like_helical_dom_sf"/>
</dbReference>
<organism evidence="1">
    <name type="scientific">Noctiluca scintillans</name>
    <name type="common">Sea sparkle</name>
    <name type="synonym">Red tide dinoflagellate</name>
    <dbReference type="NCBI Taxonomy" id="2966"/>
    <lineage>
        <taxon>Eukaryota</taxon>
        <taxon>Sar</taxon>
        <taxon>Alveolata</taxon>
        <taxon>Dinophyceae</taxon>
        <taxon>Noctilucales</taxon>
        <taxon>Noctilucaceae</taxon>
        <taxon>Noctiluca</taxon>
    </lineage>
</organism>
<reference evidence="1" key="1">
    <citation type="submission" date="2021-01" db="EMBL/GenBank/DDBJ databases">
        <authorList>
            <person name="Corre E."/>
            <person name="Pelletier E."/>
            <person name="Niang G."/>
            <person name="Scheremetjew M."/>
            <person name="Finn R."/>
            <person name="Kale V."/>
            <person name="Holt S."/>
            <person name="Cochrane G."/>
            <person name="Meng A."/>
            <person name="Brown T."/>
            <person name="Cohen L."/>
        </authorList>
    </citation>
    <scope>NUCLEOTIDE SEQUENCE</scope>
</reference>
<proteinExistence type="predicted"/>
<protein>
    <recommendedName>
        <fullName evidence="2">Peptidylprolyl isomerase</fullName>
    </recommendedName>
</protein>
<dbReference type="PANTHER" id="PTHR46512:SF9">
    <property type="entry name" value="PEPTIDYLPROLYL ISOMERASE"/>
    <property type="match status" value="1"/>
</dbReference>
<dbReference type="InterPro" id="IPR050754">
    <property type="entry name" value="FKBP4/5/8-like"/>
</dbReference>
<dbReference type="SUPFAM" id="SSF48452">
    <property type="entry name" value="TPR-like"/>
    <property type="match status" value="1"/>
</dbReference>